<proteinExistence type="predicted"/>
<dbReference type="AlphaFoldDB" id="A0A3L8NZG3"/>
<evidence type="ECO:0000256" key="1">
    <source>
        <dbReference type="SAM" id="Phobius"/>
    </source>
</evidence>
<accession>A0A3L8NZG3</accession>
<gene>
    <name evidence="2" type="ORF">D9V37_14455</name>
</gene>
<feature type="transmembrane region" description="Helical" evidence="1">
    <location>
        <begin position="49"/>
        <end position="69"/>
    </location>
</feature>
<organism evidence="2 3">
    <name type="scientific">Nocardioides mangrovicus</name>
    <dbReference type="NCBI Taxonomy" id="2478913"/>
    <lineage>
        <taxon>Bacteria</taxon>
        <taxon>Bacillati</taxon>
        <taxon>Actinomycetota</taxon>
        <taxon>Actinomycetes</taxon>
        <taxon>Propionibacteriales</taxon>
        <taxon>Nocardioidaceae</taxon>
        <taxon>Nocardioides</taxon>
    </lineage>
</organism>
<keyword evidence="3" id="KW-1185">Reference proteome</keyword>
<dbReference type="EMBL" id="RDBE01000009">
    <property type="protein sequence ID" value="RLV48565.1"/>
    <property type="molecule type" value="Genomic_DNA"/>
</dbReference>
<feature type="transmembrane region" description="Helical" evidence="1">
    <location>
        <begin position="25"/>
        <end position="42"/>
    </location>
</feature>
<evidence type="ECO:0008006" key="4">
    <source>
        <dbReference type="Google" id="ProtNLM"/>
    </source>
</evidence>
<keyword evidence="1" id="KW-0812">Transmembrane</keyword>
<comment type="caution">
    <text evidence="2">The sequence shown here is derived from an EMBL/GenBank/DDBJ whole genome shotgun (WGS) entry which is preliminary data.</text>
</comment>
<sequence>MAVVAVALGCLGVYDAGHHVATGAYWALAVAIMGLGLVIGAFRGRAGGLILAALLATAGLAGSLVVGGVRAAQDLSYDPVQSSDVRSTYRLQTGELSLNLSNLADTAALDGRTVRVRGNAGAIVVVVPRDLRVMVSARVRGPGGIEVEDRYDGGGIGQQADVTLDAATAGAPTLTLDADLRVGHIEVRHDDE</sequence>
<keyword evidence="1" id="KW-1133">Transmembrane helix</keyword>
<evidence type="ECO:0000313" key="2">
    <source>
        <dbReference type="EMBL" id="RLV48565.1"/>
    </source>
</evidence>
<name>A0A3L8NZG3_9ACTN</name>
<keyword evidence="1" id="KW-0472">Membrane</keyword>
<protein>
    <recommendedName>
        <fullName evidence="4">Cell wall-active antibiotics response LiaF-like C-terminal domain-containing protein</fullName>
    </recommendedName>
</protein>
<evidence type="ECO:0000313" key="3">
    <source>
        <dbReference type="Proteomes" id="UP000281708"/>
    </source>
</evidence>
<reference evidence="2 3" key="1">
    <citation type="submission" date="2018-10" db="EMBL/GenBank/DDBJ databases">
        <title>Marmoricola sp. 4Q3S-7 whole genome shotgun sequence.</title>
        <authorList>
            <person name="Li F."/>
        </authorList>
    </citation>
    <scope>NUCLEOTIDE SEQUENCE [LARGE SCALE GENOMIC DNA]</scope>
    <source>
        <strain evidence="2 3">4Q3S-7</strain>
    </source>
</reference>
<dbReference type="Proteomes" id="UP000281708">
    <property type="component" value="Unassembled WGS sequence"/>
</dbReference>